<name>A0A2T0R4T5_9ACTN</name>
<dbReference type="SUPFAM" id="SSF48371">
    <property type="entry name" value="ARM repeat"/>
    <property type="match status" value="1"/>
</dbReference>
<dbReference type="AlphaFoldDB" id="A0A2T0R4T5"/>
<protein>
    <recommendedName>
        <fullName evidence="3">Leucine rich repeat (LRR) protein</fullName>
    </recommendedName>
</protein>
<dbReference type="Proteomes" id="UP000238083">
    <property type="component" value="Unassembled WGS sequence"/>
</dbReference>
<dbReference type="EMBL" id="PVZF01000005">
    <property type="protein sequence ID" value="PRY15376.1"/>
    <property type="molecule type" value="Genomic_DNA"/>
</dbReference>
<proteinExistence type="predicted"/>
<dbReference type="RefSeq" id="WP_170127226.1">
    <property type="nucleotide sequence ID" value="NZ_PVZF01000005.1"/>
</dbReference>
<dbReference type="InterPro" id="IPR016024">
    <property type="entry name" value="ARM-type_fold"/>
</dbReference>
<evidence type="ECO:0000313" key="1">
    <source>
        <dbReference type="EMBL" id="PRY15376.1"/>
    </source>
</evidence>
<dbReference type="Gene3D" id="1.25.10.10">
    <property type="entry name" value="Leucine-rich Repeat Variant"/>
    <property type="match status" value="1"/>
</dbReference>
<keyword evidence="2" id="KW-1185">Reference proteome</keyword>
<sequence>MSVRRALAENTACPEAVLINLLADRNWDVRHAAATSTSATARVHQAAINDAPNDVGRNVAQLGDQLSEATIELIIGHPAVVLRADLAETTLDPVVLQRLSSDTSPRVRASAAANAGTARFFQKTTLLPVVDTVLEQLSQDSRSEVRAVVAESEDLPVEAVRRLAQDSSAVVRWWTLVHHAEDEVIARQLLDDSDPTNATQAAANLKSLRPPRQRAD</sequence>
<dbReference type="InterPro" id="IPR011989">
    <property type="entry name" value="ARM-like"/>
</dbReference>
<evidence type="ECO:0008006" key="3">
    <source>
        <dbReference type="Google" id="ProtNLM"/>
    </source>
</evidence>
<reference evidence="1 2" key="1">
    <citation type="submission" date="2018-03" db="EMBL/GenBank/DDBJ databases">
        <title>Genomic Encyclopedia of Archaeal and Bacterial Type Strains, Phase II (KMG-II): from individual species to whole genera.</title>
        <authorList>
            <person name="Goeker M."/>
        </authorList>
    </citation>
    <scope>NUCLEOTIDE SEQUENCE [LARGE SCALE GENOMIC DNA]</scope>
    <source>
        <strain evidence="1 2">DSM 19711</strain>
    </source>
</reference>
<evidence type="ECO:0000313" key="2">
    <source>
        <dbReference type="Proteomes" id="UP000238083"/>
    </source>
</evidence>
<gene>
    <name evidence="1" type="ORF">CLV37_105304</name>
</gene>
<accession>A0A2T0R4T5</accession>
<comment type="caution">
    <text evidence="1">The sequence shown here is derived from an EMBL/GenBank/DDBJ whole genome shotgun (WGS) entry which is preliminary data.</text>
</comment>
<organism evidence="1 2">
    <name type="scientific">Kineococcus rhizosphaerae</name>
    <dbReference type="NCBI Taxonomy" id="559628"/>
    <lineage>
        <taxon>Bacteria</taxon>
        <taxon>Bacillati</taxon>
        <taxon>Actinomycetota</taxon>
        <taxon>Actinomycetes</taxon>
        <taxon>Kineosporiales</taxon>
        <taxon>Kineosporiaceae</taxon>
        <taxon>Kineococcus</taxon>
    </lineage>
</organism>